<dbReference type="Gene3D" id="1.10.443.10">
    <property type="entry name" value="Intergrase catalytic core"/>
    <property type="match status" value="1"/>
</dbReference>
<evidence type="ECO:0000256" key="1">
    <source>
        <dbReference type="ARBA" id="ARBA00023172"/>
    </source>
</evidence>
<dbReference type="GO" id="GO:0003677">
    <property type="term" value="F:DNA binding"/>
    <property type="evidence" value="ECO:0007669"/>
    <property type="project" value="InterPro"/>
</dbReference>
<dbReference type="RefSeq" id="WP_002893762.1">
    <property type="nucleotide sequence ID" value="NZ_CP145860.1"/>
</dbReference>
<protein>
    <submittedName>
        <fullName evidence="4">Integrase</fullName>
    </submittedName>
</protein>
<dbReference type="InterPro" id="IPR011010">
    <property type="entry name" value="DNA_brk_join_enz"/>
</dbReference>
<organism evidence="4 6">
    <name type="scientific">Streptococcus salivarius</name>
    <dbReference type="NCBI Taxonomy" id="1304"/>
    <lineage>
        <taxon>Bacteria</taxon>
        <taxon>Bacillati</taxon>
        <taxon>Bacillota</taxon>
        <taxon>Bacilli</taxon>
        <taxon>Lactobacillales</taxon>
        <taxon>Streptococcaceae</taxon>
        <taxon>Streptococcus</taxon>
    </lineage>
</organism>
<dbReference type="STRING" id="1304.HMPREF3219_0200579"/>
<dbReference type="SUPFAM" id="SSF56349">
    <property type="entry name" value="DNA breaking-rejoining enzymes"/>
    <property type="match status" value="1"/>
</dbReference>
<gene>
    <name evidence="5" type="ORF">CKU37_04690</name>
    <name evidence="4" type="ORF">DL07_06660</name>
</gene>
<reference evidence="5 7" key="2">
    <citation type="submission" date="2017-08" db="EMBL/GenBank/DDBJ databases">
        <title>Streptococcus salivarius strain HS0302 Genome.</title>
        <authorList>
            <person name="Smith J."/>
            <person name="Deng P."/>
            <person name="Geng M."/>
        </authorList>
    </citation>
    <scope>NUCLEOTIDE SEQUENCE [LARGE SCALE GENOMIC DNA]</scope>
    <source>
        <strain evidence="5 7">HS0302</strain>
    </source>
</reference>
<feature type="domain" description="Tyr recombinase" evidence="3">
    <location>
        <begin position="12"/>
        <end position="57"/>
    </location>
</feature>
<dbReference type="InterPro" id="IPR002104">
    <property type="entry name" value="Integrase_catalytic"/>
</dbReference>
<dbReference type="GO" id="GO:0006310">
    <property type="term" value="P:DNA recombination"/>
    <property type="evidence" value="ECO:0007669"/>
    <property type="project" value="UniProtKB-KW"/>
</dbReference>
<dbReference type="EMBL" id="NSIW01000007">
    <property type="protein sequence ID" value="PZD56574.1"/>
    <property type="molecule type" value="Genomic_DNA"/>
</dbReference>
<proteinExistence type="predicted"/>
<feature type="region of interest" description="Disordered" evidence="2">
    <location>
        <begin position="1"/>
        <end position="23"/>
    </location>
</feature>
<name>A0A074JC34_STRSL</name>
<dbReference type="AlphaFoldDB" id="A0A074JC34"/>
<comment type="caution">
    <text evidence="4">The sequence shown here is derived from an EMBL/GenBank/DDBJ whole genome shotgun (WGS) entry which is preliminary data.</text>
</comment>
<accession>A0A074JC34</accession>
<dbReference type="Pfam" id="PF00589">
    <property type="entry name" value="Phage_integrase"/>
    <property type="match status" value="1"/>
</dbReference>
<evidence type="ECO:0000259" key="3">
    <source>
        <dbReference type="Pfam" id="PF00589"/>
    </source>
</evidence>
<evidence type="ECO:0000313" key="4">
    <source>
        <dbReference type="EMBL" id="KEO43624.1"/>
    </source>
</evidence>
<dbReference type="GO" id="GO:0015074">
    <property type="term" value="P:DNA integration"/>
    <property type="evidence" value="ECO:0007669"/>
    <property type="project" value="InterPro"/>
</dbReference>
<evidence type="ECO:0000256" key="2">
    <source>
        <dbReference type="SAM" id="MobiDB-lite"/>
    </source>
</evidence>
<dbReference type="EMBL" id="JJMT01000027">
    <property type="protein sequence ID" value="KEO43624.1"/>
    <property type="molecule type" value="Genomic_DNA"/>
</dbReference>
<sequence>MKSVRRRHPELAPASPHKLRHTGATLAKQAGVSLEAFSEALTHSDKEITKTYVNIKDKVNQTVGDIAFRSLKN</sequence>
<dbReference type="InterPro" id="IPR013762">
    <property type="entry name" value="Integrase-like_cat_sf"/>
</dbReference>
<evidence type="ECO:0000313" key="5">
    <source>
        <dbReference type="EMBL" id="PZD56574.1"/>
    </source>
</evidence>
<evidence type="ECO:0000313" key="7">
    <source>
        <dbReference type="Proteomes" id="UP000248776"/>
    </source>
</evidence>
<keyword evidence="1" id="KW-0233">DNA recombination</keyword>
<dbReference type="Proteomes" id="UP000248776">
    <property type="component" value="Unassembled WGS sequence"/>
</dbReference>
<dbReference type="Proteomes" id="UP000027855">
    <property type="component" value="Unassembled WGS sequence"/>
</dbReference>
<reference evidence="4 6" key="1">
    <citation type="submission" date="2014-04" db="EMBL/GenBank/DDBJ databases">
        <title>Variable characteristics of bacteriocin-producing Streptococcus salivarius strains isolated from Malaysian subjects.</title>
        <authorList>
            <person name="Philip K."/>
            <person name="Barbour A."/>
        </authorList>
    </citation>
    <scope>NUCLEOTIDE SEQUENCE [LARGE SCALE GENOMIC DNA]</scope>
    <source>
        <strain evidence="4 6">NU10</strain>
    </source>
</reference>
<evidence type="ECO:0000313" key="6">
    <source>
        <dbReference type="Proteomes" id="UP000027855"/>
    </source>
</evidence>